<comment type="caution">
    <text evidence="1">The sequence shown here is derived from an EMBL/GenBank/DDBJ whole genome shotgun (WGS) entry which is preliminary data.</text>
</comment>
<sequence length="63" mass="6937">MSLSRQIIQSPRLADILCEFAPFARPMHHSSSLPSPATAALHSPITHPLSSIKTPLPDFSFFH</sequence>
<accession>A0A5B7I6H0</accession>
<name>A0A5B7I6H0_PORTR</name>
<organism evidence="1 2">
    <name type="scientific">Portunus trituberculatus</name>
    <name type="common">Swimming crab</name>
    <name type="synonym">Neptunus trituberculatus</name>
    <dbReference type="NCBI Taxonomy" id="210409"/>
    <lineage>
        <taxon>Eukaryota</taxon>
        <taxon>Metazoa</taxon>
        <taxon>Ecdysozoa</taxon>
        <taxon>Arthropoda</taxon>
        <taxon>Crustacea</taxon>
        <taxon>Multicrustacea</taxon>
        <taxon>Malacostraca</taxon>
        <taxon>Eumalacostraca</taxon>
        <taxon>Eucarida</taxon>
        <taxon>Decapoda</taxon>
        <taxon>Pleocyemata</taxon>
        <taxon>Brachyura</taxon>
        <taxon>Eubrachyura</taxon>
        <taxon>Portunoidea</taxon>
        <taxon>Portunidae</taxon>
        <taxon>Portuninae</taxon>
        <taxon>Portunus</taxon>
    </lineage>
</organism>
<keyword evidence="2" id="KW-1185">Reference proteome</keyword>
<evidence type="ECO:0000313" key="2">
    <source>
        <dbReference type="Proteomes" id="UP000324222"/>
    </source>
</evidence>
<dbReference type="Proteomes" id="UP000324222">
    <property type="component" value="Unassembled WGS sequence"/>
</dbReference>
<gene>
    <name evidence="1" type="ORF">E2C01_072179</name>
</gene>
<reference evidence="1 2" key="1">
    <citation type="submission" date="2019-05" db="EMBL/GenBank/DDBJ databases">
        <title>Another draft genome of Portunus trituberculatus and its Hox gene families provides insights of decapod evolution.</title>
        <authorList>
            <person name="Jeong J.-H."/>
            <person name="Song I."/>
            <person name="Kim S."/>
            <person name="Choi T."/>
            <person name="Kim D."/>
            <person name="Ryu S."/>
            <person name="Kim W."/>
        </authorList>
    </citation>
    <scope>NUCLEOTIDE SEQUENCE [LARGE SCALE GENOMIC DNA]</scope>
    <source>
        <tissue evidence="1">Muscle</tissue>
    </source>
</reference>
<dbReference type="EMBL" id="VSRR010046568">
    <property type="protein sequence ID" value="MPC77715.1"/>
    <property type="molecule type" value="Genomic_DNA"/>
</dbReference>
<evidence type="ECO:0000313" key="1">
    <source>
        <dbReference type="EMBL" id="MPC77715.1"/>
    </source>
</evidence>
<protein>
    <submittedName>
        <fullName evidence="1">Uncharacterized protein</fullName>
    </submittedName>
</protein>
<dbReference type="AlphaFoldDB" id="A0A5B7I6H0"/>
<proteinExistence type="predicted"/>